<feature type="compositionally biased region" description="Pro residues" evidence="1">
    <location>
        <begin position="19"/>
        <end position="30"/>
    </location>
</feature>
<sequence length="448" mass="46270">MALPPGAPPGAPPGVALPAAPPGVAPPGVAPPGVALPSGAPTREPQGQPSWMTGGPPTGMPQPAGQSAPVSSPFAESKPLISPPVQSEDSTAWMTGGPPAALSQPAGHSAPASSPFAESKPLFSPPAQSEDSKASMASAPIAEQPCPASSLLVESKPQFSPPAGPQGPATSSSSRGVLAFSADGKMLRAGLNGDAKEYSVQDLLKSNAGVWMQNLESFPGPFGGVDGHTTEVLLEYLEKMATRLDDGDAQCCTLESAAAFPESAATACRFLCCLVRANGDVQSSEFWQHFSPVLARRAQAMRRDRETSDLRKFCAKLCRGETSAALEDGCSMGLWSHTLAVSRLLAPDACDGVLLKFVEAAKLGKSEGAIVTQQDMEDPSVQALLLLYECLAKGSQPDISEKVLSGWPAFAALFSLLLPGEYRDVAVTFIENLAARLAGTGDIFAGHV</sequence>
<accession>A0ABP0J323</accession>
<comment type="caution">
    <text evidence="2">The sequence shown here is derived from an EMBL/GenBank/DDBJ whole genome shotgun (WGS) entry which is preliminary data.</text>
</comment>
<gene>
    <name evidence="2" type="ORF">SCF082_LOCUS9994</name>
</gene>
<dbReference type="GO" id="GO:0016301">
    <property type="term" value="F:kinase activity"/>
    <property type="evidence" value="ECO:0007669"/>
    <property type="project" value="UniProtKB-KW"/>
</dbReference>
<evidence type="ECO:0000313" key="3">
    <source>
        <dbReference type="Proteomes" id="UP001642464"/>
    </source>
</evidence>
<keyword evidence="3" id="KW-1185">Reference proteome</keyword>
<evidence type="ECO:0000313" key="2">
    <source>
        <dbReference type="EMBL" id="CAK9008735.1"/>
    </source>
</evidence>
<feature type="compositionally biased region" description="Polar residues" evidence="1">
    <location>
        <begin position="84"/>
        <end position="93"/>
    </location>
</feature>
<reference evidence="2 3" key="1">
    <citation type="submission" date="2024-02" db="EMBL/GenBank/DDBJ databases">
        <authorList>
            <person name="Chen Y."/>
            <person name="Shah S."/>
            <person name="Dougan E. K."/>
            <person name="Thang M."/>
            <person name="Chan C."/>
        </authorList>
    </citation>
    <scope>NUCLEOTIDE SEQUENCE [LARGE SCALE GENOMIC DNA]</scope>
</reference>
<keyword evidence="2" id="KW-0418">Kinase</keyword>
<feature type="region of interest" description="Disordered" evidence="1">
    <location>
        <begin position="153"/>
        <end position="175"/>
    </location>
</feature>
<proteinExistence type="predicted"/>
<feature type="region of interest" description="Disordered" evidence="1">
    <location>
        <begin position="1"/>
        <end position="139"/>
    </location>
</feature>
<evidence type="ECO:0000256" key="1">
    <source>
        <dbReference type="SAM" id="MobiDB-lite"/>
    </source>
</evidence>
<organism evidence="2 3">
    <name type="scientific">Durusdinium trenchii</name>
    <dbReference type="NCBI Taxonomy" id="1381693"/>
    <lineage>
        <taxon>Eukaryota</taxon>
        <taxon>Sar</taxon>
        <taxon>Alveolata</taxon>
        <taxon>Dinophyceae</taxon>
        <taxon>Suessiales</taxon>
        <taxon>Symbiodiniaceae</taxon>
        <taxon>Durusdinium</taxon>
    </lineage>
</organism>
<protein>
    <submittedName>
        <fullName evidence="2">Calcium-dependent protein kinase 28</fullName>
    </submittedName>
</protein>
<dbReference type="Proteomes" id="UP001642464">
    <property type="component" value="Unassembled WGS sequence"/>
</dbReference>
<feature type="compositionally biased region" description="Pro residues" evidence="1">
    <location>
        <begin position="1"/>
        <end position="12"/>
    </location>
</feature>
<dbReference type="EMBL" id="CAXAMM010005814">
    <property type="protein sequence ID" value="CAK9008735.1"/>
    <property type="molecule type" value="Genomic_DNA"/>
</dbReference>
<feature type="compositionally biased region" description="Low complexity" evidence="1">
    <location>
        <begin position="31"/>
        <end position="41"/>
    </location>
</feature>
<keyword evidence="2" id="KW-0808">Transferase</keyword>
<feature type="non-terminal residue" evidence="2">
    <location>
        <position position="448"/>
    </location>
</feature>
<name>A0ABP0J323_9DINO</name>